<dbReference type="Proteomes" id="UP000419017">
    <property type="component" value="Unassembled WGS sequence"/>
</dbReference>
<sequence length="506" mass="56249">MSEYILEMKNVRKTFLNGKIIANDNINLKVKKGEIHAIVGENGAGKSTLMKILNGLYDMTSGEIFYKGEKVDIASPTVAARLGIGMVYQHFMLIDTLTVAENMVLGFEPKKNGFLFDKQLAREDVIEVSKKYGLNIEPDSKVEDLSVGIQQRIEILKILFKGAELLIFDEPSAVLTPQEVKELYVIMRNLVKEGKTIIFITHKLQEVLDLSDNITVIRRGKDVGNLVTQNATKQQIANLMVGREVLFNVKKEEVEIGNVVVELKNVNAKNDLGFDKVKDVSFSIREGEVLGIAGVEGNGQTELIEVLAGLRDANSGSYTLNGIDLFNKSAKYIRDNGLSHIPENRHKRATINEFTIKENLILGVLDPYKNKGILNYNKINKCVDDMIVKYDIRPTNPNVVFSGLSGGNQQKVVVARELEKENKFIIAAQPTRGVDIGAIEMIHNTILHERTKKKAILVVSAELSEIMSLSDRIAVMYSGKIVDILDRKDATTEKLGILMAGGKLHD</sequence>
<keyword evidence="11" id="KW-1185">Reference proteome</keyword>
<evidence type="ECO:0000256" key="2">
    <source>
        <dbReference type="ARBA" id="ARBA00022448"/>
    </source>
</evidence>
<dbReference type="CDD" id="cd03215">
    <property type="entry name" value="ABC_Carb_Monos_II"/>
    <property type="match status" value="1"/>
</dbReference>
<gene>
    <name evidence="10" type="ORF">OMES3154_00833</name>
</gene>
<dbReference type="InterPro" id="IPR017871">
    <property type="entry name" value="ABC_transporter-like_CS"/>
</dbReference>
<dbReference type="EMBL" id="CABWIB010000001">
    <property type="protein sequence ID" value="VWL85547.1"/>
    <property type="molecule type" value="Genomic_DNA"/>
</dbReference>
<evidence type="ECO:0000256" key="7">
    <source>
        <dbReference type="ARBA" id="ARBA00022967"/>
    </source>
</evidence>
<dbReference type="SMART" id="SM00382">
    <property type="entry name" value="AAA"/>
    <property type="match status" value="1"/>
</dbReference>
<evidence type="ECO:0000313" key="10">
    <source>
        <dbReference type="EMBL" id="VWL85547.1"/>
    </source>
</evidence>
<keyword evidence="8" id="KW-0472">Membrane</keyword>
<dbReference type="AlphaFoldDB" id="A0A6I8MEA7"/>
<protein>
    <submittedName>
        <fullName evidence="10">Ferrienterobactin ABC transporter ATPase</fullName>
    </submittedName>
</protein>
<dbReference type="Pfam" id="PF00005">
    <property type="entry name" value="ABC_tran"/>
    <property type="match status" value="2"/>
</dbReference>
<evidence type="ECO:0000256" key="1">
    <source>
        <dbReference type="ARBA" id="ARBA00004202"/>
    </source>
</evidence>
<dbReference type="PANTHER" id="PTHR43790:SF4">
    <property type="entry name" value="GUANOSINE IMPORT ATP-BINDING PROTEIN NUPO"/>
    <property type="match status" value="1"/>
</dbReference>
<dbReference type="CDD" id="cd03216">
    <property type="entry name" value="ABC_Carb_Monos_I"/>
    <property type="match status" value="1"/>
</dbReference>
<evidence type="ECO:0000313" key="11">
    <source>
        <dbReference type="Proteomes" id="UP000419017"/>
    </source>
</evidence>
<dbReference type="InterPro" id="IPR050107">
    <property type="entry name" value="ABC_carbohydrate_import_ATPase"/>
</dbReference>
<dbReference type="InterPro" id="IPR027417">
    <property type="entry name" value="P-loop_NTPase"/>
</dbReference>
<dbReference type="FunFam" id="3.40.50.300:FF:000127">
    <property type="entry name" value="Ribose import ATP-binding protein RbsA"/>
    <property type="match status" value="1"/>
</dbReference>
<reference evidence="10 11" key="1">
    <citation type="submission" date="2019-10" db="EMBL/GenBank/DDBJ databases">
        <authorList>
            <person name="Blom J."/>
        </authorList>
    </citation>
    <scope>NUCLEOTIDE SEQUENCE [LARGE SCALE GENOMIC DNA]</scope>
    <source>
        <strain evidence="10 11">ES3154-GLU</strain>
    </source>
</reference>
<evidence type="ECO:0000256" key="4">
    <source>
        <dbReference type="ARBA" id="ARBA00022737"/>
    </source>
</evidence>
<evidence type="ECO:0000256" key="6">
    <source>
        <dbReference type="ARBA" id="ARBA00022840"/>
    </source>
</evidence>
<dbReference type="InterPro" id="IPR003593">
    <property type="entry name" value="AAA+_ATPase"/>
</dbReference>
<keyword evidence="7" id="KW-1278">Translocase</keyword>
<evidence type="ECO:0000259" key="9">
    <source>
        <dbReference type="PROSITE" id="PS50893"/>
    </source>
</evidence>
<dbReference type="RefSeq" id="WP_156683533.1">
    <property type="nucleotide sequence ID" value="NZ_CABWIB010000001.1"/>
</dbReference>
<feature type="domain" description="ABC transporter" evidence="9">
    <location>
        <begin position="261"/>
        <end position="503"/>
    </location>
</feature>
<comment type="subcellular location">
    <subcellularLocation>
        <location evidence="1">Cell membrane</location>
        <topology evidence="1">Peripheral membrane protein</topology>
    </subcellularLocation>
</comment>
<dbReference type="PROSITE" id="PS50893">
    <property type="entry name" value="ABC_TRANSPORTER_2"/>
    <property type="match status" value="2"/>
</dbReference>
<dbReference type="PROSITE" id="PS00211">
    <property type="entry name" value="ABC_TRANSPORTER_1"/>
    <property type="match status" value="1"/>
</dbReference>
<keyword evidence="2" id="KW-0813">Transport</keyword>
<feature type="domain" description="ABC transporter" evidence="9">
    <location>
        <begin position="6"/>
        <end position="244"/>
    </location>
</feature>
<dbReference type="SUPFAM" id="SSF52540">
    <property type="entry name" value="P-loop containing nucleoside triphosphate hydrolases"/>
    <property type="match status" value="2"/>
</dbReference>
<proteinExistence type="predicted"/>
<dbReference type="InterPro" id="IPR003439">
    <property type="entry name" value="ABC_transporter-like_ATP-bd"/>
</dbReference>
<dbReference type="GO" id="GO:0005524">
    <property type="term" value="F:ATP binding"/>
    <property type="evidence" value="ECO:0007669"/>
    <property type="project" value="UniProtKB-KW"/>
</dbReference>
<evidence type="ECO:0000256" key="8">
    <source>
        <dbReference type="ARBA" id="ARBA00023136"/>
    </source>
</evidence>
<dbReference type="GO" id="GO:0005886">
    <property type="term" value="C:plasma membrane"/>
    <property type="evidence" value="ECO:0007669"/>
    <property type="project" value="UniProtKB-SubCell"/>
</dbReference>
<dbReference type="GO" id="GO:0016887">
    <property type="term" value="F:ATP hydrolysis activity"/>
    <property type="evidence" value="ECO:0007669"/>
    <property type="project" value="InterPro"/>
</dbReference>
<name>A0A6I8MEA7_9FUSO</name>
<accession>A0A6I8MEA7</accession>
<evidence type="ECO:0000256" key="3">
    <source>
        <dbReference type="ARBA" id="ARBA00022475"/>
    </source>
</evidence>
<dbReference type="Gene3D" id="3.40.50.300">
    <property type="entry name" value="P-loop containing nucleotide triphosphate hydrolases"/>
    <property type="match status" value="2"/>
</dbReference>
<dbReference type="PANTHER" id="PTHR43790">
    <property type="entry name" value="CARBOHYDRATE TRANSPORT ATP-BINDING PROTEIN MG119-RELATED"/>
    <property type="match status" value="1"/>
</dbReference>
<keyword evidence="4" id="KW-0677">Repeat</keyword>
<keyword evidence="6" id="KW-0067">ATP-binding</keyword>
<organism evidence="10 11">
    <name type="scientific">Oceanivirga miroungae</name>
    <dbReference type="NCBI Taxonomy" id="1130046"/>
    <lineage>
        <taxon>Bacteria</taxon>
        <taxon>Fusobacteriati</taxon>
        <taxon>Fusobacteriota</taxon>
        <taxon>Fusobacteriia</taxon>
        <taxon>Fusobacteriales</taxon>
        <taxon>Leptotrichiaceae</taxon>
        <taxon>Oceanivirga</taxon>
    </lineage>
</organism>
<keyword evidence="5" id="KW-0547">Nucleotide-binding</keyword>
<keyword evidence="3" id="KW-1003">Cell membrane</keyword>
<evidence type="ECO:0000256" key="5">
    <source>
        <dbReference type="ARBA" id="ARBA00022741"/>
    </source>
</evidence>